<dbReference type="InterPro" id="IPR036689">
    <property type="entry name" value="ESAT-6-like_sf"/>
</dbReference>
<dbReference type="Proteomes" id="UP000033393">
    <property type="component" value="Unassembled WGS sequence"/>
</dbReference>
<proteinExistence type="predicted"/>
<feature type="region of interest" description="Disordered" evidence="1">
    <location>
        <begin position="537"/>
        <end position="581"/>
    </location>
</feature>
<dbReference type="PATRIC" id="fig|68170.10.peg.9648"/>
<evidence type="ECO:0000259" key="3">
    <source>
        <dbReference type="Pfam" id="PF25547"/>
    </source>
</evidence>
<feature type="transmembrane region" description="Helical" evidence="2">
    <location>
        <begin position="178"/>
        <end position="201"/>
    </location>
</feature>
<feature type="region of interest" description="Disordered" evidence="1">
    <location>
        <begin position="298"/>
        <end position="472"/>
    </location>
</feature>
<organism evidence="4 5">
    <name type="scientific">Lentzea aerocolonigenes</name>
    <name type="common">Lechevalieria aerocolonigenes</name>
    <name type="synonym">Saccharothrix aerocolonigenes</name>
    <dbReference type="NCBI Taxonomy" id="68170"/>
    <lineage>
        <taxon>Bacteria</taxon>
        <taxon>Bacillati</taxon>
        <taxon>Actinomycetota</taxon>
        <taxon>Actinomycetes</taxon>
        <taxon>Pseudonocardiales</taxon>
        <taxon>Pseudonocardiaceae</taxon>
        <taxon>Lentzea</taxon>
    </lineage>
</organism>
<evidence type="ECO:0000313" key="5">
    <source>
        <dbReference type="Proteomes" id="UP000033393"/>
    </source>
</evidence>
<feature type="region of interest" description="Disordered" evidence="1">
    <location>
        <begin position="254"/>
        <end position="285"/>
    </location>
</feature>
<feature type="compositionally biased region" description="Low complexity" evidence="1">
    <location>
        <begin position="422"/>
        <end position="437"/>
    </location>
</feature>
<feature type="compositionally biased region" description="Low complexity" evidence="1">
    <location>
        <begin position="298"/>
        <end position="307"/>
    </location>
</feature>
<evidence type="ECO:0000256" key="2">
    <source>
        <dbReference type="SAM" id="Phobius"/>
    </source>
</evidence>
<dbReference type="AlphaFoldDB" id="A0A0F0GG60"/>
<sequence length="581" mass="56168">MTTQSSQGTNPQQLISSISNTYSSIERGDWVNAGLGMANTAMGMIGMSGNPLSGFLAAGFSWAIQHVDFLREPFDALLGSPESISRMAGTYRSAGQQVQEIATEYERICVSQTREWQGKAADAYRAAAKKHADGMESLSKATHGIAAAVEGAGKLVAEVRKQIMDLISQAVADMVMKIIQWLAASILTFGAAIAGAIADIVTTAVKYAKKLADFIQKLLGSVKKLMDLVKSVSQIAKMAEQIIDAISSMAQKAGGGSAGGISRPTSGGFSGIDSAHQNQAHAGAGGTYSSGAGAYQGAGLSSSGGQARPFDPVHGGNPGDYQPGWSGNAGGGGGSYTPPTPVRGGAGGGAGGVGLPPGHTDADHHLPGSGHTDADHHRPPGGGSGYTPPGGVGVPGGPGTGSGQGGHWVPGHWEADRTTTAGGVTTPPSFGSTPTTTNADWYRPTTTDHAATAAAGGGGGGGGGGGIPKGGGGGGGGMPAGLGGGPAGGGGAGGTSATQFGGAAGVMSAGGAHGAAAAGGGGAHGPGGGAGGAGGGMMGGMGAGAGAGGQQGGNSEHKRKVRLEGEALVDPPKAAKPVIGE</sequence>
<keyword evidence="2" id="KW-1133">Transmembrane helix</keyword>
<feature type="domain" description="Outer membrane channel protein CpnT-like N-terminal" evidence="3">
    <location>
        <begin position="80"/>
        <end position="204"/>
    </location>
</feature>
<feature type="compositionally biased region" description="Gly residues" evidence="1">
    <location>
        <begin position="344"/>
        <end position="355"/>
    </location>
</feature>
<feature type="compositionally biased region" description="Gly residues" evidence="1">
    <location>
        <begin position="455"/>
        <end position="472"/>
    </location>
</feature>
<evidence type="ECO:0000313" key="4">
    <source>
        <dbReference type="EMBL" id="KJK42494.1"/>
    </source>
</evidence>
<name>A0A0F0GG60_LENAE</name>
<dbReference type="RefSeq" id="WP_045316395.1">
    <property type="nucleotide sequence ID" value="NZ_JYJG01000347.1"/>
</dbReference>
<protein>
    <recommendedName>
        <fullName evidence="3">Outer membrane channel protein CpnT-like N-terminal domain-containing protein</fullName>
    </recommendedName>
</protein>
<dbReference type="STRING" id="68170.GCA_000974445_04348"/>
<dbReference type="EMBL" id="JYJG01000347">
    <property type="protein sequence ID" value="KJK42494.1"/>
    <property type="molecule type" value="Genomic_DNA"/>
</dbReference>
<gene>
    <name evidence="4" type="ORF">UK23_36835</name>
</gene>
<evidence type="ECO:0000256" key="1">
    <source>
        <dbReference type="SAM" id="MobiDB-lite"/>
    </source>
</evidence>
<dbReference type="Gene3D" id="1.10.287.1060">
    <property type="entry name" value="ESAT-6-like"/>
    <property type="match status" value="1"/>
</dbReference>
<feature type="compositionally biased region" description="Gly residues" evidence="1">
    <location>
        <begin position="537"/>
        <end position="552"/>
    </location>
</feature>
<dbReference type="OrthoDB" id="4763957at2"/>
<keyword evidence="2" id="KW-0812">Transmembrane</keyword>
<keyword evidence="5" id="KW-1185">Reference proteome</keyword>
<feature type="compositionally biased region" description="Basic and acidic residues" evidence="1">
    <location>
        <begin position="360"/>
        <end position="378"/>
    </location>
</feature>
<dbReference type="InterPro" id="IPR057746">
    <property type="entry name" value="CpnT-like_N"/>
</dbReference>
<dbReference type="Pfam" id="PF25547">
    <property type="entry name" value="WXG100_2"/>
    <property type="match status" value="1"/>
</dbReference>
<accession>A0A0F0GG60</accession>
<dbReference type="SUPFAM" id="SSF140453">
    <property type="entry name" value="EsxAB dimer-like"/>
    <property type="match status" value="1"/>
</dbReference>
<feature type="compositionally biased region" description="Gly residues" evidence="1">
    <location>
        <begin position="380"/>
        <end position="408"/>
    </location>
</feature>
<keyword evidence="2" id="KW-0472">Membrane</keyword>
<comment type="caution">
    <text evidence="4">The sequence shown here is derived from an EMBL/GenBank/DDBJ whole genome shotgun (WGS) entry which is preliminary data.</text>
</comment>
<reference evidence="4 5" key="1">
    <citation type="submission" date="2015-02" db="EMBL/GenBank/DDBJ databases">
        <authorList>
            <person name="Ju K.-S."/>
            <person name="Doroghazi J.R."/>
            <person name="Metcalf W."/>
        </authorList>
    </citation>
    <scope>NUCLEOTIDE SEQUENCE [LARGE SCALE GENOMIC DNA]</scope>
    <source>
        <strain evidence="4 5">NRRL B-16140</strain>
    </source>
</reference>